<name>A0A5P2H799_9BURK</name>
<gene>
    <name evidence="2" type="ORF">FOB72_18010</name>
</gene>
<evidence type="ECO:0000313" key="3">
    <source>
        <dbReference type="Proteomes" id="UP000322822"/>
    </source>
</evidence>
<reference evidence="2 3" key="1">
    <citation type="submission" date="2019-09" db="EMBL/GenBank/DDBJ databases">
        <title>FDA dAtabase for Regulatory Grade micrObial Sequences (FDA-ARGOS): Supporting development and validation of Infectious Disease Dx tests.</title>
        <authorList>
            <person name="Sciortino C."/>
            <person name="Tallon L."/>
            <person name="Sadzewicz L."/>
            <person name="Vavikolanu K."/>
            <person name="Mehta A."/>
            <person name="Aluvathingal J."/>
            <person name="Nadendla S."/>
            <person name="Nandy P."/>
            <person name="Geyer C."/>
            <person name="Yan Y."/>
            <person name="Sichtig H."/>
        </authorList>
    </citation>
    <scope>NUCLEOTIDE SEQUENCE [LARGE SCALE GENOMIC DNA]</scope>
    <source>
        <strain evidence="2 3">FDAARGOS_664</strain>
        <plasmid evidence="2 3">unnamed1</plasmid>
    </source>
</reference>
<evidence type="ECO:0000256" key="1">
    <source>
        <dbReference type="SAM" id="Phobius"/>
    </source>
</evidence>
<keyword evidence="2" id="KW-0614">Plasmid</keyword>
<geneLocation type="plasmid" evidence="2">
    <name>unnamed1</name>
</geneLocation>
<keyword evidence="1" id="KW-0472">Membrane</keyword>
<feature type="transmembrane region" description="Helical" evidence="1">
    <location>
        <begin position="283"/>
        <end position="307"/>
    </location>
</feature>
<protein>
    <submittedName>
        <fullName evidence="2">Uncharacterized protein</fullName>
    </submittedName>
</protein>
<organism evidence="2 3">
    <name type="scientific">Cupriavidus pauculus</name>
    <dbReference type="NCBI Taxonomy" id="82633"/>
    <lineage>
        <taxon>Bacteria</taxon>
        <taxon>Pseudomonadati</taxon>
        <taxon>Pseudomonadota</taxon>
        <taxon>Betaproteobacteria</taxon>
        <taxon>Burkholderiales</taxon>
        <taxon>Burkholderiaceae</taxon>
        <taxon>Cupriavidus</taxon>
    </lineage>
</organism>
<evidence type="ECO:0000313" key="2">
    <source>
        <dbReference type="EMBL" id="QET04047.1"/>
    </source>
</evidence>
<proteinExistence type="predicted"/>
<keyword evidence="1" id="KW-1133">Transmembrane helix</keyword>
<keyword evidence="1" id="KW-0812">Transmembrane</keyword>
<sequence>MADAAAACAPAYLSVSDVLAGEEDIAQRIDGLTFDYADVRCHVFGVLHGLTGGTNRQYKALVERAIQSAPGELVFGETKFSKLYRGIQVEMDDWTEIPLRDAFRMQFKAALTPARLFRVAYSSWRERRTGRDRFGRDGPRRLQDIGGSAAFHQIAPGERRRLAGFPGPHEYLVENCWRRLGLGSLRGPVFPDPDWAWLAMIEPELNIPLRSVFMLEFATERARRLGAKEISLFVGEIHNSDMEWLAGCDIDAVSSAPVRSMVPTVRERARALAHAPRPSRLRFVAASLLGAGIPLSFYYGLLAFWLLR</sequence>
<accession>A0A5P2H799</accession>
<dbReference type="AlphaFoldDB" id="A0A5P2H799"/>
<dbReference type="RefSeq" id="WP_150374110.1">
    <property type="nucleotide sequence ID" value="NZ_CP044066.1"/>
</dbReference>
<dbReference type="OrthoDB" id="8962554at2"/>
<dbReference type="Proteomes" id="UP000322822">
    <property type="component" value="Plasmid unnamed1"/>
</dbReference>
<dbReference type="EMBL" id="CP044066">
    <property type="protein sequence ID" value="QET04047.1"/>
    <property type="molecule type" value="Genomic_DNA"/>
</dbReference>